<accession>A0A8J8JSU0</accession>
<dbReference type="AlphaFoldDB" id="A0A8J8JSU0"/>
<organism evidence="1 2">
    <name type="scientific">Limnovirga soli</name>
    <dbReference type="NCBI Taxonomy" id="2656915"/>
    <lineage>
        <taxon>Bacteria</taxon>
        <taxon>Pseudomonadati</taxon>
        <taxon>Bacteroidota</taxon>
        <taxon>Chitinophagia</taxon>
        <taxon>Chitinophagales</taxon>
        <taxon>Chitinophagaceae</taxon>
        <taxon>Limnovirga</taxon>
    </lineage>
</organism>
<proteinExistence type="predicted"/>
<evidence type="ECO:0000313" key="2">
    <source>
        <dbReference type="Proteomes" id="UP000598971"/>
    </source>
</evidence>
<sequence length="397" mass="45491">MTLDERPYSYCYSKNEIRYVFTLADLSRVDLLLQVKIMYAEMGSSSFTELITLPLIPNADGKIYFYLQSYLNSLVNAVSPIPATTITNANDSCRQFYIEYREVDADNLDREFVTTESDHVCVVIKGGIEYHKSSRNNIFINYIESDKPFLTWQPTNRFIYANELVYLSFLNFDEAGFIVKIDMVGVSGAATSYSLNYNEETGFLYHLFLQPYDLELESLLGEPIYYFNVTITDVAGTTDKVNAYRFYIEYRPVYDSYDLVYTNSLGGADGVRVMGETNINYEKSSDAVNTGIDVNEWNSNRRKAKNSTTNILLQRNYKGDIGLIRTKEQQEAFMDILASKNINMVIDTRMIPVNSIQKGQQLGNRLDDLFSFPLEWQLAEQNEVFTPSYKTFGLGSL</sequence>
<name>A0A8J8JSU0_9BACT</name>
<gene>
    <name evidence="1" type="ORF">GD597_17960</name>
</gene>
<evidence type="ECO:0000313" key="1">
    <source>
        <dbReference type="EMBL" id="NNV57362.1"/>
    </source>
</evidence>
<protein>
    <submittedName>
        <fullName evidence="1">Uncharacterized protein</fullName>
    </submittedName>
</protein>
<dbReference type="Proteomes" id="UP000598971">
    <property type="component" value="Unassembled WGS sequence"/>
</dbReference>
<dbReference type="EMBL" id="WHPF01000014">
    <property type="protein sequence ID" value="NNV57362.1"/>
    <property type="molecule type" value="Genomic_DNA"/>
</dbReference>
<comment type="caution">
    <text evidence="1">The sequence shown here is derived from an EMBL/GenBank/DDBJ whole genome shotgun (WGS) entry which is preliminary data.</text>
</comment>
<dbReference type="RefSeq" id="WP_171609310.1">
    <property type="nucleotide sequence ID" value="NZ_WHPF01000014.1"/>
</dbReference>
<keyword evidence="2" id="KW-1185">Reference proteome</keyword>
<reference evidence="1" key="1">
    <citation type="submission" date="2019-10" db="EMBL/GenBank/DDBJ databases">
        <title>Draft genome sequence of Panacibacter sp. KCS-6.</title>
        <authorList>
            <person name="Yim K.J."/>
        </authorList>
    </citation>
    <scope>NUCLEOTIDE SEQUENCE</scope>
    <source>
        <strain evidence="1">KCS-6</strain>
    </source>
</reference>